<dbReference type="SUPFAM" id="SSF55781">
    <property type="entry name" value="GAF domain-like"/>
    <property type="match status" value="1"/>
</dbReference>
<organism evidence="2 3">
    <name type="scientific">Nocardioides dubius</name>
    <dbReference type="NCBI Taxonomy" id="317019"/>
    <lineage>
        <taxon>Bacteria</taxon>
        <taxon>Bacillati</taxon>
        <taxon>Actinomycetota</taxon>
        <taxon>Actinomycetes</taxon>
        <taxon>Propionibacteriales</taxon>
        <taxon>Nocardioidaceae</taxon>
        <taxon>Nocardioides</taxon>
    </lineage>
</organism>
<dbReference type="EMBL" id="BAAALG010000011">
    <property type="protein sequence ID" value="GAA1108571.1"/>
    <property type="molecule type" value="Genomic_DNA"/>
</dbReference>
<dbReference type="Proteomes" id="UP001501581">
    <property type="component" value="Unassembled WGS sequence"/>
</dbReference>
<name>A0ABP4EJT6_9ACTN</name>
<dbReference type="InterPro" id="IPR000160">
    <property type="entry name" value="GGDEF_dom"/>
</dbReference>
<dbReference type="CDD" id="cd01949">
    <property type="entry name" value="GGDEF"/>
    <property type="match status" value="1"/>
</dbReference>
<dbReference type="PANTHER" id="PTHR45138:SF9">
    <property type="entry name" value="DIGUANYLATE CYCLASE DGCM-RELATED"/>
    <property type="match status" value="1"/>
</dbReference>
<dbReference type="NCBIfam" id="TIGR00254">
    <property type="entry name" value="GGDEF"/>
    <property type="match status" value="1"/>
</dbReference>
<dbReference type="InterPro" id="IPR050469">
    <property type="entry name" value="Diguanylate_Cyclase"/>
</dbReference>
<dbReference type="Pfam" id="PF13185">
    <property type="entry name" value="GAF_2"/>
    <property type="match status" value="1"/>
</dbReference>
<evidence type="ECO:0000313" key="3">
    <source>
        <dbReference type="Proteomes" id="UP001501581"/>
    </source>
</evidence>
<dbReference type="InterPro" id="IPR029787">
    <property type="entry name" value="Nucleotide_cyclase"/>
</dbReference>
<dbReference type="SMART" id="SM00267">
    <property type="entry name" value="GGDEF"/>
    <property type="match status" value="1"/>
</dbReference>
<dbReference type="Pfam" id="PF00990">
    <property type="entry name" value="GGDEF"/>
    <property type="match status" value="1"/>
</dbReference>
<dbReference type="Gene3D" id="3.30.70.270">
    <property type="match status" value="1"/>
</dbReference>
<dbReference type="InterPro" id="IPR003018">
    <property type="entry name" value="GAF"/>
</dbReference>
<dbReference type="InterPro" id="IPR043128">
    <property type="entry name" value="Rev_trsase/Diguanyl_cyclase"/>
</dbReference>
<dbReference type="RefSeq" id="WP_343995728.1">
    <property type="nucleotide sequence ID" value="NZ_BAAALG010000011.1"/>
</dbReference>
<proteinExistence type="predicted"/>
<feature type="domain" description="GGDEF" evidence="1">
    <location>
        <begin position="207"/>
        <end position="321"/>
    </location>
</feature>
<protein>
    <recommendedName>
        <fullName evidence="1">GGDEF domain-containing protein</fullName>
    </recommendedName>
</protein>
<evidence type="ECO:0000259" key="1">
    <source>
        <dbReference type="PROSITE" id="PS50887"/>
    </source>
</evidence>
<dbReference type="PROSITE" id="PS50887">
    <property type="entry name" value="GGDEF"/>
    <property type="match status" value="1"/>
</dbReference>
<dbReference type="SMART" id="SM00065">
    <property type="entry name" value="GAF"/>
    <property type="match status" value="1"/>
</dbReference>
<gene>
    <name evidence="2" type="ORF">GCM10009668_31030</name>
</gene>
<keyword evidence="3" id="KW-1185">Reference proteome</keyword>
<dbReference type="PANTHER" id="PTHR45138">
    <property type="entry name" value="REGULATORY COMPONENTS OF SENSORY TRANSDUCTION SYSTEM"/>
    <property type="match status" value="1"/>
</dbReference>
<comment type="caution">
    <text evidence="2">The sequence shown here is derived from an EMBL/GenBank/DDBJ whole genome shotgun (WGS) entry which is preliminary data.</text>
</comment>
<dbReference type="SUPFAM" id="SSF55073">
    <property type="entry name" value="Nucleotide cyclase"/>
    <property type="match status" value="1"/>
</dbReference>
<reference evidence="3" key="1">
    <citation type="journal article" date="2019" name="Int. J. Syst. Evol. Microbiol.">
        <title>The Global Catalogue of Microorganisms (GCM) 10K type strain sequencing project: providing services to taxonomists for standard genome sequencing and annotation.</title>
        <authorList>
            <consortium name="The Broad Institute Genomics Platform"/>
            <consortium name="The Broad Institute Genome Sequencing Center for Infectious Disease"/>
            <person name="Wu L."/>
            <person name="Ma J."/>
        </authorList>
    </citation>
    <scope>NUCLEOTIDE SEQUENCE [LARGE SCALE GENOMIC DNA]</scope>
    <source>
        <strain evidence="3">JCM 13008</strain>
    </source>
</reference>
<sequence>MSATYAEGIERLLDAVQALSMAADLPQVQRIVSTTARQLVGCDGVSFVLRDGDLCFYADEDAISPLWKGSRFPMETCISGWVMLNRTPAVIPDIYVDDRIPHDAYRPTFVESLVMLPVRSLDPIAAIGAYWATNHTATEVEINLLQGLANAASIALDKVDVHRQLDQEVELRNMAQRRSGTDELTGVLNRRGFSDRCAELWRAQPEATAAVAFIDLNGLKKVNDRSGHDAGDQLIREAAERIVSAVRETDAVARVGGDEFAVFCLGLDHEELGKRLGATLGNLGSVGAAAVAHLDFLPDALLAADARMYAAKKAAATLRSA</sequence>
<evidence type="ECO:0000313" key="2">
    <source>
        <dbReference type="EMBL" id="GAA1108571.1"/>
    </source>
</evidence>
<dbReference type="Gene3D" id="3.30.450.40">
    <property type="match status" value="1"/>
</dbReference>
<dbReference type="InterPro" id="IPR029016">
    <property type="entry name" value="GAF-like_dom_sf"/>
</dbReference>
<accession>A0ABP4EJT6</accession>